<dbReference type="PANTHER" id="PTHR48111:SF40">
    <property type="entry name" value="PHOSPHATE REGULON TRANSCRIPTIONAL REGULATORY PROTEIN PHOB"/>
    <property type="match status" value="1"/>
</dbReference>
<proteinExistence type="predicted"/>
<dbReference type="GO" id="GO:0006355">
    <property type="term" value="P:regulation of DNA-templated transcription"/>
    <property type="evidence" value="ECO:0007669"/>
    <property type="project" value="InterPro"/>
</dbReference>
<dbReference type="GO" id="GO:0000156">
    <property type="term" value="F:phosphorelay response regulator activity"/>
    <property type="evidence" value="ECO:0007669"/>
    <property type="project" value="TreeGrafter"/>
</dbReference>
<evidence type="ECO:0000256" key="1">
    <source>
        <dbReference type="ARBA" id="ARBA00018672"/>
    </source>
</evidence>
<dbReference type="SUPFAM" id="SSF52172">
    <property type="entry name" value="CheY-like"/>
    <property type="match status" value="1"/>
</dbReference>
<dbReference type="AlphaFoldDB" id="A0A7X3MFT7"/>
<keyword evidence="2 8" id="KW-0597">Phosphoprotein</keyword>
<feature type="domain" description="Response regulatory" evidence="10">
    <location>
        <begin position="2"/>
        <end position="115"/>
    </location>
</feature>
<dbReference type="SMART" id="SM00862">
    <property type="entry name" value="Trans_reg_C"/>
    <property type="match status" value="1"/>
</dbReference>
<evidence type="ECO:0000256" key="6">
    <source>
        <dbReference type="ARBA" id="ARBA00023163"/>
    </source>
</evidence>
<sequence>MDVLVVEDNKELSMVLCDFLQAEGYTVSAAENARKALSLYQRYGARLVVLDIMLPGEDGFSICEKIRRESNTPILIVSAKTGKEDKLLGLNLGADDYMEKPYDIDIMLAKIGGIFKRRYSADGLIDGDIRINKMNRAVVKNNLTLEMTSKEFELLILLIENKGRTLSKEYIFNTIWGSDSLSEQQTLTVHIKWLRQKIEEDPKKPQKILTVWGVGYKYI</sequence>
<evidence type="ECO:0000259" key="10">
    <source>
        <dbReference type="PROSITE" id="PS50110"/>
    </source>
</evidence>
<keyword evidence="5 9" id="KW-0238">DNA-binding</keyword>
<protein>
    <recommendedName>
        <fullName evidence="1">Stage 0 sporulation protein A homolog</fullName>
    </recommendedName>
</protein>
<dbReference type="InterPro" id="IPR001867">
    <property type="entry name" value="OmpR/PhoB-type_DNA-bd"/>
</dbReference>
<keyword evidence="13" id="KW-1185">Reference proteome</keyword>
<dbReference type="GO" id="GO:0005829">
    <property type="term" value="C:cytosol"/>
    <property type="evidence" value="ECO:0007669"/>
    <property type="project" value="TreeGrafter"/>
</dbReference>
<evidence type="ECO:0000313" key="12">
    <source>
        <dbReference type="EMBL" id="MXP75437.1"/>
    </source>
</evidence>
<dbReference type="FunFam" id="1.10.10.10:FF:000018">
    <property type="entry name" value="DNA-binding response regulator ResD"/>
    <property type="match status" value="1"/>
</dbReference>
<dbReference type="InterPro" id="IPR011006">
    <property type="entry name" value="CheY-like_superfamily"/>
</dbReference>
<name>A0A7X3MFT7_9FIRM</name>
<dbReference type="Pfam" id="PF00072">
    <property type="entry name" value="Response_reg"/>
    <property type="match status" value="1"/>
</dbReference>
<dbReference type="InterPro" id="IPR016032">
    <property type="entry name" value="Sig_transdc_resp-reg_C-effctor"/>
</dbReference>
<feature type="DNA-binding region" description="OmpR/PhoB-type" evidence="9">
    <location>
        <begin position="121"/>
        <end position="219"/>
    </location>
</feature>
<evidence type="ECO:0000259" key="11">
    <source>
        <dbReference type="PROSITE" id="PS51755"/>
    </source>
</evidence>
<dbReference type="GO" id="GO:0000976">
    <property type="term" value="F:transcription cis-regulatory region binding"/>
    <property type="evidence" value="ECO:0007669"/>
    <property type="project" value="TreeGrafter"/>
</dbReference>
<dbReference type="InterPro" id="IPR036388">
    <property type="entry name" value="WH-like_DNA-bd_sf"/>
</dbReference>
<accession>A0A7X3MFT7</accession>
<evidence type="ECO:0000256" key="9">
    <source>
        <dbReference type="PROSITE-ProRule" id="PRU01091"/>
    </source>
</evidence>
<evidence type="ECO:0000256" key="3">
    <source>
        <dbReference type="ARBA" id="ARBA00023012"/>
    </source>
</evidence>
<gene>
    <name evidence="12" type="ORF">GN277_08610</name>
</gene>
<dbReference type="PROSITE" id="PS51755">
    <property type="entry name" value="OMPR_PHOB"/>
    <property type="match status" value="1"/>
</dbReference>
<dbReference type="FunFam" id="3.40.50.2300:FF:000001">
    <property type="entry name" value="DNA-binding response regulator PhoB"/>
    <property type="match status" value="1"/>
</dbReference>
<keyword evidence="3" id="KW-0902">Two-component regulatory system</keyword>
<dbReference type="CDD" id="cd00383">
    <property type="entry name" value="trans_reg_C"/>
    <property type="match status" value="1"/>
</dbReference>
<dbReference type="CDD" id="cd17574">
    <property type="entry name" value="REC_OmpR"/>
    <property type="match status" value="1"/>
</dbReference>
<dbReference type="Pfam" id="PF00486">
    <property type="entry name" value="Trans_reg_C"/>
    <property type="match status" value="1"/>
</dbReference>
<organism evidence="12 13">
    <name type="scientific">Sporofaciens musculi</name>
    <dbReference type="NCBI Taxonomy" id="2681861"/>
    <lineage>
        <taxon>Bacteria</taxon>
        <taxon>Bacillati</taxon>
        <taxon>Bacillota</taxon>
        <taxon>Clostridia</taxon>
        <taxon>Lachnospirales</taxon>
        <taxon>Lachnospiraceae</taxon>
        <taxon>Sporofaciens</taxon>
    </lineage>
</organism>
<dbReference type="EMBL" id="WUQX01000001">
    <property type="protein sequence ID" value="MXP75437.1"/>
    <property type="molecule type" value="Genomic_DNA"/>
</dbReference>
<comment type="caution">
    <text evidence="12">The sequence shown here is derived from an EMBL/GenBank/DDBJ whole genome shotgun (WGS) entry which is preliminary data.</text>
</comment>
<dbReference type="SUPFAM" id="SSF46894">
    <property type="entry name" value="C-terminal effector domain of the bipartite response regulators"/>
    <property type="match status" value="1"/>
</dbReference>
<dbReference type="PROSITE" id="PS50110">
    <property type="entry name" value="RESPONSE_REGULATORY"/>
    <property type="match status" value="1"/>
</dbReference>
<dbReference type="GO" id="GO:0032993">
    <property type="term" value="C:protein-DNA complex"/>
    <property type="evidence" value="ECO:0007669"/>
    <property type="project" value="TreeGrafter"/>
</dbReference>
<dbReference type="Proteomes" id="UP000460412">
    <property type="component" value="Unassembled WGS sequence"/>
</dbReference>
<feature type="domain" description="OmpR/PhoB-type" evidence="11">
    <location>
        <begin position="121"/>
        <end position="219"/>
    </location>
</feature>
<dbReference type="PANTHER" id="PTHR48111">
    <property type="entry name" value="REGULATOR OF RPOS"/>
    <property type="match status" value="1"/>
</dbReference>
<reference evidence="12 13" key="1">
    <citation type="submission" date="2019-12" db="EMBL/GenBank/DDBJ databases">
        <title>Sporaefaciens musculi gen. nov., sp. nov., a novel bacterium isolated from the caecum of an obese mouse.</title>
        <authorList>
            <person name="Rasmussen T.S."/>
            <person name="Streidl T."/>
            <person name="Hitch T.C.A."/>
            <person name="Wortmann E."/>
            <person name="Deptula P."/>
            <person name="Hansen M."/>
            <person name="Nielsen D.S."/>
            <person name="Clavel T."/>
            <person name="Vogensen F.K."/>
        </authorList>
    </citation>
    <scope>NUCLEOTIDE SEQUENCE [LARGE SCALE GENOMIC DNA]</scope>
    <source>
        <strain evidence="12 13">WCA-9-b2</strain>
    </source>
</reference>
<dbReference type="Gene3D" id="3.40.50.2300">
    <property type="match status" value="1"/>
</dbReference>
<dbReference type="InterPro" id="IPR001789">
    <property type="entry name" value="Sig_transdc_resp-reg_receiver"/>
</dbReference>
<evidence type="ECO:0000256" key="4">
    <source>
        <dbReference type="ARBA" id="ARBA00023015"/>
    </source>
</evidence>
<dbReference type="SMART" id="SM00448">
    <property type="entry name" value="REC"/>
    <property type="match status" value="1"/>
</dbReference>
<keyword evidence="6" id="KW-0804">Transcription</keyword>
<evidence type="ECO:0000256" key="7">
    <source>
        <dbReference type="ARBA" id="ARBA00024867"/>
    </source>
</evidence>
<feature type="modified residue" description="4-aspartylphosphate" evidence="8">
    <location>
        <position position="51"/>
    </location>
</feature>
<dbReference type="RefSeq" id="WP_159756504.1">
    <property type="nucleotide sequence ID" value="NZ_WUQX01000001.1"/>
</dbReference>
<dbReference type="InterPro" id="IPR039420">
    <property type="entry name" value="WalR-like"/>
</dbReference>
<dbReference type="Gene3D" id="6.10.250.690">
    <property type="match status" value="1"/>
</dbReference>
<comment type="function">
    <text evidence="7">May play the central regulatory role in sporulation. It may be an element of the effector pathway responsible for the activation of sporulation genes in response to nutritional stress. Spo0A may act in concert with spo0H (a sigma factor) to control the expression of some genes that are critical to the sporulation process.</text>
</comment>
<evidence type="ECO:0000256" key="8">
    <source>
        <dbReference type="PROSITE-ProRule" id="PRU00169"/>
    </source>
</evidence>
<evidence type="ECO:0000256" key="2">
    <source>
        <dbReference type="ARBA" id="ARBA00022553"/>
    </source>
</evidence>
<keyword evidence="4" id="KW-0805">Transcription regulation</keyword>
<evidence type="ECO:0000256" key="5">
    <source>
        <dbReference type="ARBA" id="ARBA00023125"/>
    </source>
</evidence>
<dbReference type="Gene3D" id="1.10.10.10">
    <property type="entry name" value="Winged helix-like DNA-binding domain superfamily/Winged helix DNA-binding domain"/>
    <property type="match status" value="1"/>
</dbReference>
<evidence type="ECO:0000313" key="13">
    <source>
        <dbReference type="Proteomes" id="UP000460412"/>
    </source>
</evidence>